<reference evidence="1 2" key="1">
    <citation type="submission" date="2021-06" db="EMBL/GenBank/DDBJ databases">
        <title>Genome sequence of Babesia caballi.</title>
        <authorList>
            <person name="Yamagishi J."/>
            <person name="Kidaka T."/>
            <person name="Ochi A."/>
        </authorList>
    </citation>
    <scope>NUCLEOTIDE SEQUENCE [LARGE SCALE GENOMIC DNA]</scope>
    <source>
        <strain evidence="1">USDA-D6B2</strain>
    </source>
</reference>
<comment type="caution">
    <text evidence="1">The sequence shown here is derived from an EMBL/GenBank/DDBJ whole genome shotgun (WGS) entry which is preliminary data.</text>
</comment>
<name>A0AAV4LZQ2_BABCB</name>
<organism evidence="1 2">
    <name type="scientific">Babesia caballi</name>
    <dbReference type="NCBI Taxonomy" id="5871"/>
    <lineage>
        <taxon>Eukaryota</taxon>
        <taxon>Sar</taxon>
        <taxon>Alveolata</taxon>
        <taxon>Apicomplexa</taxon>
        <taxon>Aconoidasida</taxon>
        <taxon>Piroplasmida</taxon>
        <taxon>Babesiidae</taxon>
        <taxon>Babesia</taxon>
    </lineage>
</organism>
<evidence type="ECO:0000313" key="2">
    <source>
        <dbReference type="Proteomes" id="UP001497744"/>
    </source>
</evidence>
<dbReference type="GeneID" id="94197119"/>
<accession>A0AAV4LZQ2</accession>
<evidence type="ECO:0000313" key="1">
    <source>
        <dbReference type="EMBL" id="GIX65638.1"/>
    </source>
</evidence>
<protein>
    <submittedName>
        <fullName evidence="1">Transcriptional coactivator pterin dehydratase, putative</fullName>
    </submittedName>
</protein>
<sequence>MIDELELVWTALFGECVAPGLRHSEHILNASIASEFSSLDREGITSRAEDAKLYSLKRVLQAILDNADPELTEVAVEAVFKAREELVSAFKNVAQEQGFGEKLRGAIKLIIIDALNRKVKERNPEITTNTTADISNVKAVRGYFEKSAQLKQLLRDIRQADDDIKTTQQDIQQVRLMVAGLNTTQMRHTLENVESYISALNSKG</sequence>
<dbReference type="Proteomes" id="UP001497744">
    <property type="component" value="Unassembled WGS sequence"/>
</dbReference>
<proteinExistence type="predicted"/>
<dbReference type="RefSeq" id="XP_067717707.1">
    <property type="nucleotide sequence ID" value="XM_067861606.1"/>
</dbReference>
<keyword evidence="2" id="KW-1185">Reference proteome</keyword>
<dbReference type="AlphaFoldDB" id="A0AAV4LZQ2"/>
<gene>
    <name evidence="1" type="ORF">BcabD6B2_50730</name>
</gene>
<dbReference type="EMBL" id="BPLF01000005">
    <property type="protein sequence ID" value="GIX65638.1"/>
    <property type="molecule type" value="Genomic_DNA"/>
</dbReference>